<evidence type="ECO:0000256" key="1">
    <source>
        <dbReference type="SAM" id="MobiDB-lite"/>
    </source>
</evidence>
<evidence type="ECO:0000313" key="3">
    <source>
        <dbReference type="EMBL" id="ORY46474.1"/>
    </source>
</evidence>
<dbReference type="SUPFAM" id="SSF52540">
    <property type="entry name" value="P-loop containing nucleoside triphosphate hydrolases"/>
    <property type="match status" value="1"/>
</dbReference>
<keyword evidence="4" id="KW-1185">Reference proteome</keyword>
<dbReference type="AlphaFoldDB" id="A0A1Y2CI24"/>
<accession>A0A1Y2CI24</accession>
<comment type="caution">
    <text evidence="3">The sequence shown here is derived from an EMBL/GenBank/DDBJ whole genome shotgun (WGS) entry which is preliminary data.</text>
</comment>
<dbReference type="SMART" id="SM00382">
    <property type="entry name" value="AAA"/>
    <property type="match status" value="1"/>
</dbReference>
<dbReference type="GO" id="GO:0016887">
    <property type="term" value="F:ATP hydrolysis activity"/>
    <property type="evidence" value="ECO:0007669"/>
    <property type="project" value="InterPro"/>
</dbReference>
<evidence type="ECO:0000259" key="2">
    <source>
        <dbReference type="SMART" id="SM00382"/>
    </source>
</evidence>
<proteinExistence type="predicted"/>
<dbReference type="InterPro" id="IPR003959">
    <property type="entry name" value="ATPase_AAA_core"/>
</dbReference>
<dbReference type="InterPro" id="IPR003593">
    <property type="entry name" value="AAA+_ATPase"/>
</dbReference>
<dbReference type="PANTHER" id="PTHR46411:SF3">
    <property type="entry name" value="AAA+ ATPASE DOMAIN-CONTAINING PROTEIN"/>
    <property type="match status" value="1"/>
</dbReference>
<dbReference type="Pfam" id="PF22942">
    <property type="entry name" value="DUF7025"/>
    <property type="match status" value="1"/>
</dbReference>
<feature type="region of interest" description="Disordered" evidence="1">
    <location>
        <begin position="83"/>
        <end position="102"/>
    </location>
</feature>
<gene>
    <name evidence="3" type="ORF">BCR33DRAFT_715547</name>
</gene>
<dbReference type="GO" id="GO:0005524">
    <property type="term" value="F:ATP binding"/>
    <property type="evidence" value="ECO:0007669"/>
    <property type="project" value="InterPro"/>
</dbReference>
<dbReference type="Pfam" id="PF00004">
    <property type="entry name" value="AAA"/>
    <property type="match status" value="1"/>
</dbReference>
<evidence type="ECO:0000313" key="4">
    <source>
        <dbReference type="Proteomes" id="UP000193642"/>
    </source>
</evidence>
<feature type="compositionally biased region" description="Acidic residues" evidence="1">
    <location>
        <begin position="90"/>
        <end position="101"/>
    </location>
</feature>
<dbReference type="EMBL" id="MCGO01000016">
    <property type="protein sequence ID" value="ORY46474.1"/>
    <property type="molecule type" value="Genomic_DNA"/>
</dbReference>
<dbReference type="OrthoDB" id="10042665at2759"/>
<dbReference type="Proteomes" id="UP000193642">
    <property type="component" value="Unassembled WGS sequence"/>
</dbReference>
<dbReference type="PANTHER" id="PTHR46411">
    <property type="entry name" value="FAMILY ATPASE, PUTATIVE-RELATED"/>
    <property type="match status" value="1"/>
</dbReference>
<keyword evidence="3" id="KW-0378">Hydrolase</keyword>
<feature type="domain" description="AAA+ ATPase" evidence="2">
    <location>
        <begin position="448"/>
        <end position="564"/>
    </location>
</feature>
<dbReference type="InterPro" id="IPR054289">
    <property type="entry name" value="DUF7025"/>
</dbReference>
<reference evidence="3 4" key="1">
    <citation type="submission" date="2016-07" db="EMBL/GenBank/DDBJ databases">
        <title>Pervasive Adenine N6-methylation of Active Genes in Fungi.</title>
        <authorList>
            <consortium name="DOE Joint Genome Institute"/>
            <person name="Mondo S.J."/>
            <person name="Dannebaum R.O."/>
            <person name="Kuo R.C."/>
            <person name="Labutti K."/>
            <person name="Haridas S."/>
            <person name="Kuo A."/>
            <person name="Salamov A."/>
            <person name="Ahrendt S.R."/>
            <person name="Lipzen A."/>
            <person name="Sullivan W."/>
            <person name="Andreopoulos W.B."/>
            <person name="Clum A."/>
            <person name="Lindquist E."/>
            <person name="Daum C."/>
            <person name="Ramamoorthy G.K."/>
            <person name="Gryganskyi A."/>
            <person name="Culley D."/>
            <person name="Magnuson J.K."/>
            <person name="James T.Y."/>
            <person name="O'Malley M.A."/>
            <person name="Stajich J.E."/>
            <person name="Spatafora J.W."/>
            <person name="Visel A."/>
            <person name="Grigoriev I.V."/>
        </authorList>
    </citation>
    <scope>NUCLEOTIDE SEQUENCE [LARGE SCALE GENOMIC DNA]</scope>
    <source>
        <strain evidence="3 4">JEL800</strain>
    </source>
</reference>
<dbReference type="InterPro" id="IPR027417">
    <property type="entry name" value="P-loop_NTPase"/>
</dbReference>
<sequence length="637" mass="70261">MLSAIESSVASVPLVKTKESSAGAVDQSVVGNVAAVAKTEIKDSAEQVSKEIAPSVTVIPGTKPVVASTETTKEVVKGKEAVAGDKKENVDDEDEDEEEETVTTKQTAKPVFKVVRRKDKAEDTEIVELQVNDQTIINSIQTVIRCEGLYASPPVIRSEELFTILPQLRAMIFSEDETVGEDEEVFCNDTGVNGKRGLVKLVQYLEKEHKEATVIINNMKALGKISFKYLWSLFPNDGYAVTEVHGEPQGLVVVKTSYLRTWIGNFFVIEGRSIDCDGTHFKYDNSKYYISDFDAVVDITSLNARPLETDSKLFNELAERGKLFEKYAIGNSIMVDALSFGQMNPNYNMGVASNRPAAGRGLNVINAENNRLTNVPDAMHFLCSPTVYAFSFASKRWGQTYVKHICPISFDDHAFQRLVMDHERKHLILNLVNGGTGCNLDLINGKGGGLIFLLHGCPGVGKTLTAESVAEHLHKPLYSVSAGELGTDVASLERKLSEILEVASAWSAVILIDEADIFLERRILFLTTNRVQCFDQAFKSRITLALRYGDLESSAREQIWKTFLDRSEGEGNWDLDVTELGKADINGREIKNVVRLAKAMATGSTNATGPITMENVRKVLLMMKTFDDEVGAETNFN</sequence>
<dbReference type="STRING" id="329046.A0A1Y2CI24"/>
<protein>
    <submittedName>
        <fullName evidence="3">p-loop containing nucleoside triphosphate hydrolase protein</fullName>
    </submittedName>
</protein>
<organism evidence="3 4">
    <name type="scientific">Rhizoclosmatium globosum</name>
    <dbReference type="NCBI Taxonomy" id="329046"/>
    <lineage>
        <taxon>Eukaryota</taxon>
        <taxon>Fungi</taxon>
        <taxon>Fungi incertae sedis</taxon>
        <taxon>Chytridiomycota</taxon>
        <taxon>Chytridiomycota incertae sedis</taxon>
        <taxon>Chytridiomycetes</taxon>
        <taxon>Chytridiales</taxon>
        <taxon>Chytriomycetaceae</taxon>
        <taxon>Rhizoclosmatium</taxon>
    </lineage>
</organism>
<dbReference type="Gene3D" id="3.40.50.300">
    <property type="entry name" value="P-loop containing nucleotide triphosphate hydrolases"/>
    <property type="match status" value="1"/>
</dbReference>
<name>A0A1Y2CI24_9FUNG</name>